<keyword evidence="3 11" id="KW-1134">Transmembrane beta strand</keyword>
<dbReference type="GO" id="GO:0009279">
    <property type="term" value="C:cell outer membrane"/>
    <property type="evidence" value="ECO:0007669"/>
    <property type="project" value="UniProtKB-SubCell"/>
</dbReference>
<comment type="subcellular location">
    <subcellularLocation>
        <location evidence="1 11">Cell outer membrane</location>
        <topology evidence="1 11">Multi-pass membrane protein</topology>
    </subcellularLocation>
</comment>
<dbReference type="InterPro" id="IPR012910">
    <property type="entry name" value="Plug_dom"/>
</dbReference>
<sequence length="728" mass="79686">MNRSVITPLNTLTASLLFACATLSQAQESAGEAADNNPMVLEEVVVTATKREQSLRDIPTSIDAFSGQHLDGIGATALADIIKLSPGVTMEPGFTPGTSTVQIRGITNESRGVGPRTVGRFYDGVPLINPSIIGVQPDVDTVDMRAVEVLKGPQGTLFGGSALAGAVRYVPAQPEFDRFYGRASLGYGTMASSDDSSSEYSLMLNLPLGETFALRFAGAIRDYAGFIDDAVSGDEDINDYRSEHGRLLAKWQVTDQFSANFTYLKQTGEIGAYSFLEGTDNDRVRQYKYLPEFEDTEFEIYGARFDFATEDFTIVFDNNWLDKERSSQADLTYVVQLQGSGITVNQNFMPTTDQNTHELRIVSNRPTGGNALLRDWEYTVGLFYMQSDQTRPSIVDINLPGAVSRSIGGEFAEAREKAIYFDLTRTFAERWELNLGGRYFDQKTEGGNFLSGGGDLGIPDGSTQATLKESDFNPKAALMFHANENVTVFASAASGFRFGGINGAAVASGDFGVPTSYKSDSLDNYELGIRTNWMNNRVTADLTAFRIDWTDMQIQQRAGVVAYVDNIGKAKVTGYEFALNALLGEGFSTRIAGSYTKARTREDFESASSGFIPSGSRLPQAPRWTGSANLSYDTSWENWDFRGSATYSYRGSSHNNLQNSIPLDSYNMLDLAFSVGALNLPMNPRLNLIVKNLTDENVATFGWSLGTAVDLVSLLTPRQVLLRLDLEF</sequence>
<dbReference type="PROSITE" id="PS51257">
    <property type="entry name" value="PROKAR_LIPOPROTEIN"/>
    <property type="match status" value="1"/>
</dbReference>
<dbReference type="PANTHER" id="PTHR32552">
    <property type="entry name" value="FERRICHROME IRON RECEPTOR-RELATED"/>
    <property type="match status" value="1"/>
</dbReference>
<feature type="domain" description="TonB-dependent receptor-like beta-barrel" evidence="14">
    <location>
        <begin position="254"/>
        <end position="693"/>
    </location>
</feature>
<evidence type="ECO:0000256" key="7">
    <source>
        <dbReference type="ARBA" id="ARBA00023065"/>
    </source>
</evidence>
<evidence type="ECO:0000256" key="8">
    <source>
        <dbReference type="ARBA" id="ARBA00023077"/>
    </source>
</evidence>
<evidence type="ECO:0000256" key="11">
    <source>
        <dbReference type="PROSITE-ProRule" id="PRU01360"/>
    </source>
</evidence>
<dbReference type="GO" id="GO:0006826">
    <property type="term" value="P:iron ion transport"/>
    <property type="evidence" value="ECO:0007669"/>
    <property type="project" value="UniProtKB-KW"/>
</dbReference>
<feature type="signal peptide" evidence="13">
    <location>
        <begin position="1"/>
        <end position="26"/>
    </location>
</feature>
<feature type="domain" description="TonB-dependent receptor plug" evidence="15">
    <location>
        <begin position="55"/>
        <end position="166"/>
    </location>
</feature>
<dbReference type="InterPro" id="IPR039426">
    <property type="entry name" value="TonB-dep_rcpt-like"/>
</dbReference>
<dbReference type="CDD" id="cd01347">
    <property type="entry name" value="ligand_gated_channel"/>
    <property type="match status" value="1"/>
</dbReference>
<keyword evidence="13" id="KW-0732">Signal</keyword>
<name>A0AAW9R961_9GAMM</name>
<keyword evidence="4" id="KW-0410">Iron transport</keyword>
<dbReference type="InterPro" id="IPR000531">
    <property type="entry name" value="Beta-barrel_TonB"/>
</dbReference>
<reference evidence="16 17" key="1">
    <citation type="submission" date="2024-02" db="EMBL/GenBank/DDBJ databases">
        <title>A novel Wenzhouxiangellaceae bacterium, isolated from coastal sediments.</title>
        <authorList>
            <person name="Du Z.-J."/>
            <person name="Ye Y.-Q."/>
            <person name="Zhang X.-Y."/>
        </authorList>
    </citation>
    <scope>NUCLEOTIDE SEQUENCE [LARGE SCALE GENOMIC DNA]</scope>
    <source>
        <strain evidence="16 17">CH-27</strain>
    </source>
</reference>
<proteinExistence type="inferred from homology"/>
<evidence type="ECO:0000256" key="5">
    <source>
        <dbReference type="ARBA" id="ARBA00022692"/>
    </source>
</evidence>
<dbReference type="InterPro" id="IPR036942">
    <property type="entry name" value="Beta-barrel_TonB_sf"/>
</dbReference>
<keyword evidence="9 11" id="KW-0472">Membrane</keyword>
<protein>
    <submittedName>
        <fullName evidence="16">TonB-dependent receptor</fullName>
    </submittedName>
</protein>
<keyword evidence="16" id="KW-0675">Receptor</keyword>
<dbReference type="EMBL" id="JAZHOG010000006">
    <property type="protein sequence ID" value="MEJ8568030.1"/>
    <property type="molecule type" value="Genomic_DNA"/>
</dbReference>
<gene>
    <name evidence="16" type="ORF">V3330_10370</name>
</gene>
<evidence type="ECO:0000256" key="3">
    <source>
        <dbReference type="ARBA" id="ARBA00022452"/>
    </source>
</evidence>
<evidence type="ECO:0000256" key="1">
    <source>
        <dbReference type="ARBA" id="ARBA00004571"/>
    </source>
</evidence>
<feature type="chain" id="PRO_5044015744" evidence="13">
    <location>
        <begin position="27"/>
        <end position="728"/>
    </location>
</feature>
<evidence type="ECO:0000256" key="6">
    <source>
        <dbReference type="ARBA" id="ARBA00023004"/>
    </source>
</evidence>
<keyword evidence="10 11" id="KW-0998">Cell outer membrane</keyword>
<dbReference type="Pfam" id="PF00593">
    <property type="entry name" value="TonB_dep_Rec_b-barrel"/>
    <property type="match status" value="1"/>
</dbReference>
<dbReference type="AlphaFoldDB" id="A0AAW9R961"/>
<keyword evidence="17" id="KW-1185">Reference proteome</keyword>
<comment type="similarity">
    <text evidence="11 12">Belongs to the TonB-dependent receptor family.</text>
</comment>
<evidence type="ECO:0000256" key="2">
    <source>
        <dbReference type="ARBA" id="ARBA00022448"/>
    </source>
</evidence>
<organism evidence="16 17">
    <name type="scientific">Elongatibacter sediminis</name>
    <dbReference type="NCBI Taxonomy" id="3119006"/>
    <lineage>
        <taxon>Bacteria</taxon>
        <taxon>Pseudomonadati</taxon>
        <taxon>Pseudomonadota</taxon>
        <taxon>Gammaproteobacteria</taxon>
        <taxon>Chromatiales</taxon>
        <taxon>Wenzhouxiangellaceae</taxon>
        <taxon>Elongatibacter</taxon>
    </lineage>
</organism>
<dbReference type="Pfam" id="PF07715">
    <property type="entry name" value="Plug"/>
    <property type="match status" value="1"/>
</dbReference>
<evidence type="ECO:0000256" key="13">
    <source>
        <dbReference type="SAM" id="SignalP"/>
    </source>
</evidence>
<keyword evidence="2 11" id="KW-0813">Transport</keyword>
<keyword evidence="5 11" id="KW-0812">Transmembrane</keyword>
<evidence type="ECO:0000259" key="14">
    <source>
        <dbReference type="Pfam" id="PF00593"/>
    </source>
</evidence>
<dbReference type="Proteomes" id="UP001359886">
    <property type="component" value="Unassembled WGS sequence"/>
</dbReference>
<dbReference type="SUPFAM" id="SSF56935">
    <property type="entry name" value="Porins"/>
    <property type="match status" value="1"/>
</dbReference>
<dbReference type="Gene3D" id="2.40.170.20">
    <property type="entry name" value="TonB-dependent receptor, beta-barrel domain"/>
    <property type="match status" value="1"/>
</dbReference>
<accession>A0AAW9R961</accession>
<keyword evidence="7" id="KW-0406">Ion transport</keyword>
<keyword evidence="8 12" id="KW-0798">TonB box</keyword>
<evidence type="ECO:0000259" key="15">
    <source>
        <dbReference type="Pfam" id="PF07715"/>
    </source>
</evidence>
<evidence type="ECO:0000256" key="12">
    <source>
        <dbReference type="RuleBase" id="RU003357"/>
    </source>
</evidence>
<evidence type="ECO:0000313" key="16">
    <source>
        <dbReference type="EMBL" id="MEJ8568030.1"/>
    </source>
</evidence>
<dbReference type="PANTHER" id="PTHR32552:SF81">
    <property type="entry name" value="TONB-DEPENDENT OUTER MEMBRANE RECEPTOR"/>
    <property type="match status" value="1"/>
</dbReference>
<evidence type="ECO:0000256" key="10">
    <source>
        <dbReference type="ARBA" id="ARBA00023237"/>
    </source>
</evidence>
<keyword evidence="6" id="KW-0408">Iron</keyword>
<evidence type="ECO:0000256" key="9">
    <source>
        <dbReference type="ARBA" id="ARBA00023136"/>
    </source>
</evidence>
<dbReference type="PROSITE" id="PS52016">
    <property type="entry name" value="TONB_DEPENDENT_REC_3"/>
    <property type="match status" value="1"/>
</dbReference>
<comment type="caution">
    <text evidence="16">The sequence shown here is derived from an EMBL/GenBank/DDBJ whole genome shotgun (WGS) entry which is preliminary data.</text>
</comment>
<evidence type="ECO:0000256" key="4">
    <source>
        <dbReference type="ARBA" id="ARBA00022496"/>
    </source>
</evidence>
<dbReference type="RefSeq" id="WP_354695353.1">
    <property type="nucleotide sequence ID" value="NZ_JAZHOG010000006.1"/>
</dbReference>
<evidence type="ECO:0000313" key="17">
    <source>
        <dbReference type="Proteomes" id="UP001359886"/>
    </source>
</evidence>